<dbReference type="PaxDb" id="665571-STHERM_c06660"/>
<gene>
    <name evidence="1" type="ordered locus">STHERM_c06660</name>
</gene>
<evidence type="ECO:0000313" key="1">
    <source>
        <dbReference type="EMBL" id="ADN01625.1"/>
    </source>
</evidence>
<dbReference type="Proteomes" id="UP000001296">
    <property type="component" value="Chromosome"/>
</dbReference>
<evidence type="ECO:0000313" key="2">
    <source>
        <dbReference type="Proteomes" id="UP000001296"/>
    </source>
</evidence>
<dbReference type="eggNOG" id="ENOG502ZWA1">
    <property type="taxonomic scope" value="Bacteria"/>
</dbReference>
<sequence>MGMIVRGLTSCIIRPNTSICKRKRRGIPMERSATIPDAALDLMRRFFENPMLSSFTPLQREERIIQLLGQQGDVLAPRLIRDYFPGSTWNQVLALLVPALRNVTNEALFPRLEEIVRGLSWKFLALLDEKPIPHAQVADQVLAFLRKVLARQDARLAFTGPSTALFHRVLDRYLEAICAERGYVYFELSKVERLSMGKEELGGFLSTLLLLRPALYLLTPDSGTDFRERVSGVVRASFAERLSRALAREIPLLPAKVVEAAVLSHVSFEENPGLPASSRLVAVFSHRCRSYRPDITVDRGAESPDRSWFAAARRTWRLYGFDLKMLDELYRISAEYGW</sequence>
<dbReference type="AlphaFoldDB" id="E0RR48"/>
<accession>E0RR48</accession>
<reference key="1">
    <citation type="submission" date="2009-08" db="EMBL/GenBank/DDBJ databases">
        <title>The genome sequence of Spirochaeta thermophila DSM6192.</title>
        <authorList>
            <person name="Angelov A."/>
            <person name="Mientus M."/>
            <person name="Wittenberg S."/>
            <person name="Lehmann R."/>
            <person name="Liesegang H."/>
            <person name="Daniel R."/>
            <person name="Liebl W."/>
        </authorList>
    </citation>
    <scope>NUCLEOTIDE SEQUENCE</scope>
    <source>
        <strain>DSM 6192</strain>
    </source>
</reference>
<dbReference type="EMBL" id="CP001698">
    <property type="protein sequence ID" value="ADN01625.1"/>
    <property type="molecule type" value="Genomic_DNA"/>
</dbReference>
<reference evidence="1 2" key="2">
    <citation type="journal article" date="2010" name="J. Bacteriol.">
        <title>Genome sequence of the polysaccharide-degrading, thermophilic anaerobe Spirochaeta thermophila DSM 6192.</title>
        <authorList>
            <person name="Angelov A."/>
            <person name="Liebl S."/>
            <person name="Ballschmiter M."/>
            <person name="Bomeke M."/>
            <person name="Lehmann R."/>
            <person name="Liesegang H."/>
            <person name="Daniel R."/>
            <person name="Liebl W."/>
        </authorList>
    </citation>
    <scope>NUCLEOTIDE SEQUENCE [LARGE SCALE GENOMIC DNA]</scope>
    <source>
        <strain evidence="2">ATCC 49972 / DSM 6192 / RI 19.B1</strain>
    </source>
</reference>
<dbReference type="HOGENOM" id="CLU_911866_0_0_12"/>
<name>E0RR48_WINT6</name>
<proteinExistence type="predicted"/>
<protein>
    <submittedName>
        <fullName evidence="1">Uncharacterized protein</fullName>
    </submittedName>
</protein>
<organism evidence="1 2">
    <name type="scientific">Winmispira thermophila (strain ATCC 49972 / DSM 6192 / RI 19.B1)</name>
    <name type="common">Spirochaeta thermophila</name>
    <dbReference type="NCBI Taxonomy" id="665571"/>
    <lineage>
        <taxon>Bacteria</taxon>
        <taxon>Pseudomonadati</taxon>
        <taxon>Spirochaetota</taxon>
        <taxon>Spirochaetia</taxon>
        <taxon>Winmispirales</taxon>
        <taxon>Winmispiraceae</taxon>
        <taxon>Winmispira</taxon>
    </lineage>
</organism>
<dbReference type="KEGG" id="sta:STHERM_c06660"/>